<dbReference type="EMBL" id="JAUKUD010000006">
    <property type="protein sequence ID" value="KAK0740461.1"/>
    <property type="molecule type" value="Genomic_DNA"/>
</dbReference>
<evidence type="ECO:0000256" key="1">
    <source>
        <dbReference type="SAM" id="MobiDB-lite"/>
    </source>
</evidence>
<feature type="region of interest" description="Disordered" evidence="1">
    <location>
        <begin position="237"/>
        <end position="284"/>
    </location>
</feature>
<protein>
    <submittedName>
        <fullName evidence="2">Uncharacterized protein</fullName>
    </submittedName>
</protein>
<comment type="caution">
    <text evidence="2">The sequence shown here is derived from an EMBL/GenBank/DDBJ whole genome shotgun (WGS) entry which is preliminary data.</text>
</comment>
<proteinExistence type="predicted"/>
<dbReference type="Proteomes" id="UP001172155">
    <property type="component" value="Unassembled WGS sequence"/>
</dbReference>
<organism evidence="2 3">
    <name type="scientific">Schizothecium vesticola</name>
    <dbReference type="NCBI Taxonomy" id="314040"/>
    <lineage>
        <taxon>Eukaryota</taxon>
        <taxon>Fungi</taxon>
        <taxon>Dikarya</taxon>
        <taxon>Ascomycota</taxon>
        <taxon>Pezizomycotina</taxon>
        <taxon>Sordariomycetes</taxon>
        <taxon>Sordariomycetidae</taxon>
        <taxon>Sordariales</taxon>
        <taxon>Schizotheciaceae</taxon>
        <taxon>Schizothecium</taxon>
    </lineage>
</organism>
<dbReference type="AlphaFoldDB" id="A0AA40JZ98"/>
<evidence type="ECO:0000313" key="3">
    <source>
        <dbReference type="Proteomes" id="UP001172155"/>
    </source>
</evidence>
<feature type="compositionally biased region" description="Acidic residues" evidence="1">
    <location>
        <begin position="274"/>
        <end position="284"/>
    </location>
</feature>
<sequence>MPNINDRSARQHRILESFSLGTVCDNTDLSGCPCPAARMETLLSPFLQAPKLCKLNIHHSSTASGCPCQPCHERTGGILRLGTRPLFTTYRGYIGRGLAARVSPSLCDITLKGAALHQRDFEKFLRHGLERPLHQLRLEDIELQTGTWRSMLVFLRRLNSSESAAPKYLINMRGAELLGLTPSDVAVKLYLPAPGCVSDFINLNGHDDDPNPIDRLGLDNAIYATLRAHDEAVRAMEEREAEPHHDHAVDEMEDADVLDDESELDFYQLKGSDSSEDEIMVDDE</sequence>
<gene>
    <name evidence="2" type="ORF">B0T18DRAFT_209603</name>
</gene>
<keyword evidence="3" id="KW-1185">Reference proteome</keyword>
<name>A0AA40JZ98_9PEZI</name>
<feature type="compositionally biased region" description="Basic and acidic residues" evidence="1">
    <location>
        <begin position="237"/>
        <end position="250"/>
    </location>
</feature>
<accession>A0AA40JZ98</accession>
<reference evidence="2" key="1">
    <citation type="submission" date="2023-06" db="EMBL/GenBank/DDBJ databases">
        <title>Genome-scale phylogeny and comparative genomics of the fungal order Sordariales.</title>
        <authorList>
            <consortium name="Lawrence Berkeley National Laboratory"/>
            <person name="Hensen N."/>
            <person name="Bonometti L."/>
            <person name="Westerberg I."/>
            <person name="Brannstrom I.O."/>
            <person name="Guillou S."/>
            <person name="Cros-Aarteil S."/>
            <person name="Calhoun S."/>
            <person name="Haridas S."/>
            <person name="Kuo A."/>
            <person name="Mondo S."/>
            <person name="Pangilinan J."/>
            <person name="Riley R."/>
            <person name="LaButti K."/>
            <person name="Andreopoulos B."/>
            <person name="Lipzen A."/>
            <person name="Chen C."/>
            <person name="Yanf M."/>
            <person name="Daum C."/>
            <person name="Ng V."/>
            <person name="Clum A."/>
            <person name="Steindorff A."/>
            <person name="Ohm R."/>
            <person name="Martin F."/>
            <person name="Silar P."/>
            <person name="Natvig D."/>
            <person name="Lalanne C."/>
            <person name="Gautier V."/>
            <person name="Ament-velasquez S.L."/>
            <person name="Kruys A."/>
            <person name="Hutchinson M.I."/>
            <person name="Powell A.J."/>
            <person name="Barry K."/>
            <person name="Miller A.N."/>
            <person name="Grigoriev I.V."/>
            <person name="Debuchy R."/>
            <person name="Gladieux P."/>
            <person name="Thoren M.H."/>
            <person name="Johannesson H."/>
        </authorList>
    </citation>
    <scope>NUCLEOTIDE SEQUENCE</scope>
    <source>
        <strain evidence="2">SMH3187-1</strain>
    </source>
</reference>
<feature type="compositionally biased region" description="Acidic residues" evidence="1">
    <location>
        <begin position="251"/>
        <end position="264"/>
    </location>
</feature>
<evidence type="ECO:0000313" key="2">
    <source>
        <dbReference type="EMBL" id="KAK0740461.1"/>
    </source>
</evidence>